<proteinExistence type="predicted"/>
<accession>A0A1I7ZXK0</accession>
<dbReference type="Proteomes" id="UP000095287">
    <property type="component" value="Unplaced"/>
</dbReference>
<evidence type="ECO:0000313" key="1">
    <source>
        <dbReference type="Proteomes" id="UP000095287"/>
    </source>
</evidence>
<dbReference type="SUPFAM" id="SSF50998">
    <property type="entry name" value="Quinoprotein alcohol dehydrogenase-like"/>
    <property type="match status" value="1"/>
</dbReference>
<dbReference type="InterPro" id="IPR011047">
    <property type="entry name" value="Quinoprotein_ADH-like_sf"/>
</dbReference>
<organism evidence="1 2">
    <name type="scientific">Steinernema glaseri</name>
    <dbReference type="NCBI Taxonomy" id="37863"/>
    <lineage>
        <taxon>Eukaryota</taxon>
        <taxon>Metazoa</taxon>
        <taxon>Ecdysozoa</taxon>
        <taxon>Nematoda</taxon>
        <taxon>Chromadorea</taxon>
        <taxon>Rhabditida</taxon>
        <taxon>Tylenchina</taxon>
        <taxon>Panagrolaimomorpha</taxon>
        <taxon>Strongyloidoidea</taxon>
        <taxon>Steinernematidae</taxon>
        <taxon>Steinernema</taxon>
    </lineage>
</organism>
<reference evidence="2" key="1">
    <citation type="submission" date="2016-11" db="UniProtKB">
        <authorList>
            <consortium name="WormBaseParasite"/>
        </authorList>
    </citation>
    <scope>IDENTIFICATION</scope>
</reference>
<sequence>MNEKAEEGSYVPPSKFTQVFPLEGNPDGDLFFSDQPFHFSVGSEGRYIYTVGTDARCEPPVPRLIVYDIFRGSCSQYRTPEANPNTKLFHLYCIGHSRALIISKTRRNETIVFLGVLSHRLKTLRLIRKLDEFSVKEQHFWSTARTSANSTLRLIRKLDEFSVKEQHFWSTARTSANSVLAFVCAGGTIKIKEYDAYGIVVDLQKRVLRSMFEFTGQPFYAYGRVHVFLSTVVAMPGHTNFVSVLDGDLGIIDLYSGEVRFEPTKMKTNSFPIIDHSMPNMVKHIHHNGHVWVIAKSGHRTRLGCLHVKTLEWHPIKNWVLGGRADYQNICMDVAQDGKIVALCREHRYCTKFRRIVSAVKWIKVAYTSRVPRSLAMQAFMKLSTSYPLVRRENPLLLHRCMGIPREFVL</sequence>
<dbReference type="AlphaFoldDB" id="A0A1I7ZXK0"/>
<dbReference type="WBParaSite" id="L893_g30600.t1">
    <property type="protein sequence ID" value="L893_g30600.t1"/>
    <property type="gene ID" value="L893_g30600"/>
</dbReference>
<name>A0A1I7ZXK0_9BILA</name>
<evidence type="ECO:0000313" key="2">
    <source>
        <dbReference type="WBParaSite" id="L893_g30600.t1"/>
    </source>
</evidence>
<keyword evidence="1" id="KW-1185">Reference proteome</keyword>
<protein>
    <submittedName>
        <fullName evidence="2">Sema domain-containing protein</fullName>
    </submittedName>
</protein>